<proteinExistence type="predicted"/>
<keyword evidence="2" id="KW-1185">Reference proteome</keyword>
<gene>
    <name evidence="1" type="ORF">GOP47_0014233</name>
</gene>
<reference evidence="1" key="1">
    <citation type="submission" date="2021-01" db="EMBL/GenBank/DDBJ databases">
        <title>Adiantum capillus-veneris genome.</title>
        <authorList>
            <person name="Fang Y."/>
            <person name="Liao Q."/>
        </authorList>
    </citation>
    <scope>NUCLEOTIDE SEQUENCE</scope>
    <source>
        <strain evidence="1">H3</strain>
        <tissue evidence="1">Leaf</tissue>
    </source>
</reference>
<comment type="caution">
    <text evidence="1">The sequence shown here is derived from an EMBL/GenBank/DDBJ whole genome shotgun (WGS) entry which is preliminary data.</text>
</comment>
<name>A0A9D4UL84_ADICA</name>
<evidence type="ECO:0000313" key="1">
    <source>
        <dbReference type="EMBL" id="KAI5069890.1"/>
    </source>
</evidence>
<dbReference type="EMBL" id="JABFUD020000014">
    <property type="protein sequence ID" value="KAI5069890.1"/>
    <property type="molecule type" value="Genomic_DNA"/>
</dbReference>
<sequence length="268" mass="30888">MKIGHRTLILSCRHLHGFMAVKKARSRVINAKVPEDQQRSSTLILGLCASVQCTFPHRTGQSWGVQGFGSMVAGRMAKSAEGFKKQSYKKMVKKSQLCNHKQVYNTCFHLELYQSCANDVVSYQKVKSDELKSHRREEPLLVNHMGRQVLRTPWSFLSSDQGHLRQTMTDSTKTMKEWWAEGQTFMLLGSKLSSFVVQIQQPRHHRHPHRATELYKTLTNFLNLITNVTSSNVENQRIESYQINQAAFAKFSNFFVKITKQEGLQTYF</sequence>
<protein>
    <submittedName>
        <fullName evidence="1">Uncharacterized protein</fullName>
    </submittedName>
</protein>
<accession>A0A9D4UL84</accession>
<evidence type="ECO:0000313" key="2">
    <source>
        <dbReference type="Proteomes" id="UP000886520"/>
    </source>
</evidence>
<organism evidence="1 2">
    <name type="scientific">Adiantum capillus-veneris</name>
    <name type="common">Maidenhair fern</name>
    <dbReference type="NCBI Taxonomy" id="13818"/>
    <lineage>
        <taxon>Eukaryota</taxon>
        <taxon>Viridiplantae</taxon>
        <taxon>Streptophyta</taxon>
        <taxon>Embryophyta</taxon>
        <taxon>Tracheophyta</taxon>
        <taxon>Polypodiopsida</taxon>
        <taxon>Polypodiidae</taxon>
        <taxon>Polypodiales</taxon>
        <taxon>Pteridineae</taxon>
        <taxon>Pteridaceae</taxon>
        <taxon>Vittarioideae</taxon>
        <taxon>Adiantum</taxon>
    </lineage>
</organism>
<dbReference type="Proteomes" id="UP000886520">
    <property type="component" value="Chromosome 14"/>
</dbReference>
<dbReference type="AlphaFoldDB" id="A0A9D4UL84"/>